<dbReference type="AlphaFoldDB" id="A0A6B9XU41"/>
<dbReference type="EMBL" id="MK697699">
    <property type="protein sequence ID" value="QHR89881.1"/>
    <property type="molecule type" value="Genomic_DNA"/>
</dbReference>
<evidence type="ECO:0000256" key="1">
    <source>
        <dbReference type="SAM" id="MobiDB-lite"/>
    </source>
</evidence>
<reference evidence="2" key="1">
    <citation type="submission" date="2019-03" db="EMBL/GenBank/DDBJ databases">
        <title>Largest Complete Mitochondrial Genome of a Gymnosperm, Sitka Spruce (Picea sitchensis), Indicates Complex Physical Structure.</title>
        <authorList>
            <person name="Jackman S.D."/>
            <person name="Coombe L."/>
            <person name="Warren R."/>
            <person name="Kirk H."/>
            <person name="Trinh E."/>
            <person name="McLeod T."/>
            <person name="Pleasance S."/>
            <person name="Pandoh P."/>
            <person name="Zhao Y."/>
            <person name="Coope R."/>
            <person name="Bousquet J."/>
            <person name="Bohlmann J.C."/>
            <person name="Jones S.J.M."/>
            <person name="Birol I."/>
        </authorList>
    </citation>
    <scope>NUCLEOTIDE SEQUENCE</scope>
    <source>
        <strain evidence="2">Q903</strain>
    </source>
</reference>
<proteinExistence type="predicted"/>
<sequence length="60" mass="6779">MHAVDHVLVREKQWPKPSKEDSKLAPGTAAGRATECHILNPYKNIYNASETIPREDPFGY</sequence>
<organism evidence="2">
    <name type="scientific">Picea sitchensis</name>
    <name type="common">Sitka spruce</name>
    <name type="synonym">Pinus sitchensis</name>
    <dbReference type="NCBI Taxonomy" id="3332"/>
    <lineage>
        <taxon>Eukaryota</taxon>
        <taxon>Viridiplantae</taxon>
        <taxon>Streptophyta</taxon>
        <taxon>Embryophyta</taxon>
        <taxon>Tracheophyta</taxon>
        <taxon>Spermatophyta</taxon>
        <taxon>Pinopsida</taxon>
        <taxon>Pinidae</taxon>
        <taxon>Conifers I</taxon>
        <taxon>Pinales</taxon>
        <taxon>Pinaceae</taxon>
        <taxon>Picea</taxon>
    </lineage>
</organism>
<accession>A0A6B9XU41</accession>
<feature type="region of interest" description="Disordered" evidence="1">
    <location>
        <begin position="1"/>
        <end position="29"/>
    </location>
</feature>
<keyword evidence="2" id="KW-0496">Mitochondrion</keyword>
<evidence type="ECO:0000313" key="2">
    <source>
        <dbReference type="EMBL" id="QHR89881.1"/>
    </source>
</evidence>
<protein>
    <submittedName>
        <fullName evidence="2">Uncharacterized protein</fullName>
    </submittedName>
</protein>
<geneLocation type="mitochondrion" evidence="2"/>
<feature type="compositionally biased region" description="Basic and acidic residues" evidence="1">
    <location>
        <begin position="1"/>
        <end position="23"/>
    </location>
</feature>
<name>A0A6B9XU41_PICSI</name>
<gene>
    <name evidence="2" type="primary">orf03926</name>
    <name evidence="2" type="ORF">Q903MT_gene3903</name>
</gene>